<evidence type="ECO:0000313" key="1">
    <source>
        <dbReference type="EMBL" id="CEQ04482.1"/>
    </source>
</evidence>
<sequence>MQPANDIHSYKINCEQCFGLCCVSLYFSKSDGFPFNKDSGKPCLNLENDFKCSIHSSLYKKNLKGCTNFDCFGAGQKVCQVTYKGVDWRNASISSKEMFDVFVVMRQIHEMLWYLNQAYLVSNDTNILDMIEKTYEISLLNPKSILNFDLDSHRKEVNKLLLKVSDNYRPRFLSKNLLKGKRKIKNDFDFIGKDLRSFDLKGAKLRGSLLIAANLSGSNLDGADLIGADFRDANIKGSDFSKSLYITQFQVNSAKGDITTKLPSYITSPSHWKK</sequence>
<dbReference type="RefSeq" id="WP_055342425.1">
    <property type="nucleotide sequence ID" value="NZ_CEKZ01000003.1"/>
</dbReference>
<protein>
    <submittedName>
        <fullName evidence="1">Pentapeptide repeat-containing protein</fullName>
    </submittedName>
</protein>
<proteinExistence type="predicted"/>
<dbReference type="Gene3D" id="2.160.20.80">
    <property type="entry name" value="E3 ubiquitin-protein ligase SopA"/>
    <property type="match status" value="1"/>
</dbReference>
<accession>A0A0C7QUY4</accession>
<name>A0A0C7QUY4_PARSO</name>
<dbReference type="InterPro" id="IPR001646">
    <property type="entry name" value="5peptide_repeat"/>
</dbReference>
<gene>
    <name evidence="1" type="ORF">R28058_22151</name>
</gene>
<dbReference type="Proteomes" id="UP000049127">
    <property type="component" value="Unassembled WGS sequence"/>
</dbReference>
<dbReference type="Pfam" id="PF00805">
    <property type="entry name" value="Pentapeptide"/>
    <property type="match status" value="1"/>
</dbReference>
<evidence type="ECO:0000313" key="2">
    <source>
        <dbReference type="Proteomes" id="UP000049127"/>
    </source>
</evidence>
<reference evidence="1 2" key="1">
    <citation type="submission" date="2015-01" db="EMBL/GenBank/DDBJ databases">
        <authorList>
            <person name="Aslett A.Martin."/>
            <person name="De Silva Nishadi"/>
        </authorList>
    </citation>
    <scope>NUCLEOTIDE SEQUENCE [LARGE SCALE GENOMIC DNA]</scope>
    <source>
        <strain evidence="1 2">R28058</strain>
    </source>
</reference>
<dbReference type="SUPFAM" id="SSF141571">
    <property type="entry name" value="Pentapeptide repeat-like"/>
    <property type="match status" value="1"/>
</dbReference>
<dbReference type="AlphaFoldDB" id="A0A0C7QUY4"/>
<dbReference type="OrthoDB" id="154708at2"/>
<dbReference type="EMBL" id="CEKZ01000003">
    <property type="protein sequence ID" value="CEQ04482.1"/>
    <property type="molecule type" value="Genomic_DNA"/>
</dbReference>
<organism evidence="1 2">
    <name type="scientific">Paraclostridium sordellii</name>
    <name type="common">Clostridium sordellii</name>
    <dbReference type="NCBI Taxonomy" id="1505"/>
    <lineage>
        <taxon>Bacteria</taxon>
        <taxon>Bacillati</taxon>
        <taxon>Bacillota</taxon>
        <taxon>Clostridia</taxon>
        <taxon>Peptostreptococcales</taxon>
        <taxon>Peptostreptococcaceae</taxon>
        <taxon>Paraclostridium</taxon>
    </lineage>
</organism>